<dbReference type="InterPro" id="IPR021850">
    <property type="entry name" value="Symplekin/Pta1"/>
</dbReference>
<evidence type="ECO:0000259" key="6">
    <source>
        <dbReference type="Pfam" id="PF12295"/>
    </source>
</evidence>
<feature type="region of interest" description="Disordered" evidence="4">
    <location>
        <begin position="794"/>
        <end position="857"/>
    </location>
</feature>
<keyword evidence="2" id="KW-0507">mRNA processing</keyword>
<feature type="domain" description="Symplekin C-terminal" evidence="6">
    <location>
        <begin position="978"/>
        <end position="1173"/>
    </location>
</feature>
<feature type="region of interest" description="Disordered" evidence="4">
    <location>
        <begin position="312"/>
        <end position="348"/>
    </location>
</feature>
<comment type="subcellular location">
    <subcellularLocation>
        <location evidence="1">Nucleus</location>
    </subcellularLocation>
</comment>
<dbReference type="AlphaFoldDB" id="A0A0D2M4I6"/>
<evidence type="ECO:0000313" key="8">
    <source>
        <dbReference type="Proteomes" id="UP000054270"/>
    </source>
</evidence>
<dbReference type="InterPro" id="IPR032460">
    <property type="entry name" value="Symplekin/Pta1_N"/>
</dbReference>
<gene>
    <name evidence="7" type="ORF">HYPSUDRAFT_45673</name>
</gene>
<organism evidence="7 8">
    <name type="scientific">Hypholoma sublateritium (strain FD-334 SS-4)</name>
    <dbReference type="NCBI Taxonomy" id="945553"/>
    <lineage>
        <taxon>Eukaryota</taxon>
        <taxon>Fungi</taxon>
        <taxon>Dikarya</taxon>
        <taxon>Basidiomycota</taxon>
        <taxon>Agaricomycotina</taxon>
        <taxon>Agaricomycetes</taxon>
        <taxon>Agaricomycetidae</taxon>
        <taxon>Agaricales</taxon>
        <taxon>Agaricineae</taxon>
        <taxon>Strophariaceae</taxon>
        <taxon>Hypholoma</taxon>
    </lineage>
</organism>
<dbReference type="OrthoDB" id="331600at2759"/>
<dbReference type="InterPro" id="IPR011989">
    <property type="entry name" value="ARM-like"/>
</dbReference>
<evidence type="ECO:0008006" key="9">
    <source>
        <dbReference type="Google" id="ProtNLM"/>
    </source>
</evidence>
<dbReference type="Gene3D" id="1.25.10.10">
    <property type="entry name" value="Leucine-rich Repeat Variant"/>
    <property type="match status" value="1"/>
</dbReference>
<dbReference type="GO" id="GO:0005847">
    <property type="term" value="C:mRNA cleavage and polyadenylation specificity factor complex"/>
    <property type="evidence" value="ECO:0007669"/>
    <property type="project" value="TreeGrafter"/>
</dbReference>
<dbReference type="SUPFAM" id="SSF48371">
    <property type="entry name" value="ARM repeat"/>
    <property type="match status" value="1"/>
</dbReference>
<evidence type="ECO:0000256" key="3">
    <source>
        <dbReference type="ARBA" id="ARBA00023242"/>
    </source>
</evidence>
<evidence type="ECO:0000256" key="1">
    <source>
        <dbReference type="ARBA" id="ARBA00004123"/>
    </source>
</evidence>
<dbReference type="PANTHER" id="PTHR15245">
    <property type="entry name" value="SYMPLEKIN-RELATED"/>
    <property type="match status" value="1"/>
</dbReference>
<feature type="compositionally biased region" description="Pro residues" evidence="4">
    <location>
        <begin position="418"/>
        <end position="430"/>
    </location>
</feature>
<accession>A0A0D2M4I6</accession>
<dbReference type="EMBL" id="KN817594">
    <property type="protein sequence ID" value="KJA18088.1"/>
    <property type="molecule type" value="Genomic_DNA"/>
</dbReference>
<dbReference type="STRING" id="945553.A0A0D2M4I6"/>
<evidence type="ECO:0000313" key="7">
    <source>
        <dbReference type="EMBL" id="KJA18088.1"/>
    </source>
</evidence>
<evidence type="ECO:0000256" key="4">
    <source>
        <dbReference type="SAM" id="MobiDB-lite"/>
    </source>
</evidence>
<dbReference type="Pfam" id="PF11935">
    <property type="entry name" value="SYMPK_PTA1_N"/>
    <property type="match status" value="1"/>
</dbReference>
<name>A0A0D2M4I6_HYPSF</name>
<dbReference type="Proteomes" id="UP000054270">
    <property type="component" value="Unassembled WGS sequence"/>
</dbReference>
<evidence type="ECO:0000259" key="5">
    <source>
        <dbReference type="Pfam" id="PF11935"/>
    </source>
</evidence>
<protein>
    <recommendedName>
        <fullName evidence="9">Symplekin</fullName>
    </recommendedName>
</protein>
<proteinExistence type="predicted"/>
<evidence type="ECO:0000256" key="2">
    <source>
        <dbReference type="ARBA" id="ARBA00022664"/>
    </source>
</evidence>
<sequence length="1220" mass="134878">MANTPVDPLQTLQAAWSAPPNSPEQAELLATLREALEIQPAPIPILSQTLINVVANTGDSLVKRWVLDLVHFAICRSSLTLEVRTQMALGALDTFAQLLDDPRPATVKVVIQCLTTIYPLVFRHLCTNRNNPAAWNTLSTAKTRIIELIWAPNVNTGIKLSAMKFVQRAILVQTRGISDPRLQNKNDPNISFCPVDHPFIPVSQLESEGQKLLETLARMLYSSQDVDLLSAMLNSWVNLVKQRPPTFPFVVTTLRSWTPAALVNLPASSIKSVEKAVRILLVHLSRLPSSNQYLGQINETLALQGIRMDKAAADEKKRKSENRKRPSSNPNDAPDTKRVKLESEPTPTPVATNAAFLSAFDFTSLPATLITNLVVANLEAFTEPQLIAMVNVYRTSRGLTTPAPVETPSTPTKAAAMAPPPIISPTPAIPTGPRRQVQSIENSVTPTPQVQAPAVAPVVEAEPVDPLKMDIDEEELEYEPEKLNEELSGGPEPEPTLLPSFPDLQLVEFKLPSPKELAEDDRSALVSTSISRIWDGAEELRTLGESIAPESAVAGGSSAAEMWMLLLVRMITRVAEPPKELGNTAMKDNTENDEALEMDYYVRQDQLRQKLCDYIMADFPARVRLATTWMNEEWYNDQIRSGIDRDWRPNYEAWLNQIVASYQTVLDGKDKTFARFLLDLPSVPPDVLDLLRDLCVDSSSSDRMQVGFTTLRGIVIQRPSLRIDALNVLLELTTHHEKRIRGAAINTVKLWVPHVQPMDSIIREFALQMLRKLQKLQPPAAAVKPVVLDGDVTMNGGDPEALMTPGTEKKGDGRSVGEVPSEVSEEKKDDAMDTGENGDERSVPEVQDAEDEESGHEDLVHTPYLPERIELPAKKAHVLQHVELLFALSVKVPEFLDKIFEAYGRMDITVQEAIQDLITALIRSLGSNHGKLLTLMRQCPEGAESLALRVLTIFTEHGRPSSQLVALVKALINERDLDARFLIPIIAEMDKSDIMRYLPRIVSSLNGQPEPKNLVRQVFSSIVTTPPQTFGSVTSNLPRVRQSELLTPAELMVLLHDSEKEIGVKSAIEAIGICFSMTDVFRSEILAVVMQQIMDEPVLPVLFLRTVIQAVTTYKSLVGFVSTTLLSRLITKKIWTNPPLWEGFIRCAKAIAPASFGALLQLPKDQLRELLDKQPSLKLGLRDYVTKKAPSKARGAGFLDIFGEAEDGQTASAEPPTAVL</sequence>
<dbReference type="OMA" id="NVRYGIM"/>
<feature type="compositionally biased region" description="Basic and acidic residues" evidence="4">
    <location>
        <begin position="334"/>
        <end position="343"/>
    </location>
</feature>
<dbReference type="InterPro" id="IPR022075">
    <property type="entry name" value="Symplekin_C"/>
</dbReference>
<keyword evidence="3" id="KW-0539">Nucleus</keyword>
<dbReference type="InterPro" id="IPR016024">
    <property type="entry name" value="ARM-type_fold"/>
</dbReference>
<dbReference type="Pfam" id="PF12295">
    <property type="entry name" value="Symplekin_C"/>
    <property type="match status" value="1"/>
</dbReference>
<reference evidence="8" key="1">
    <citation type="submission" date="2014-04" db="EMBL/GenBank/DDBJ databases">
        <title>Evolutionary Origins and Diversification of the Mycorrhizal Mutualists.</title>
        <authorList>
            <consortium name="DOE Joint Genome Institute"/>
            <consortium name="Mycorrhizal Genomics Consortium"/>
            <person name="Kohler A."/>
            <person name="Kuo A."/>
            <person name="Nagy L.G."/>
            <person name="Floudas D."/>
            <person name="Copeland A."/>
            <person name="Barry K.W."/>
            <person name="Cichocki N."/>
            <person name="Veneault-Fourrey C."/>
            <person name="LaButti K."/>
            <person name="Lindquist E.A."/>
            <person name="Lipzen A."/>
            <person name="Lundell T."/>
            <person name="Morin E."/>
            <person name="Murat C."/>
            <person name="Riley R."/>
            <person name="Ohm R."/>
            <person name="Sun H."/>
            <person name="Tunlid A."/>
            <person name="Henrissat B."/>
            <person name="Grigoriev I.V."/>
            <person name="Hibbett D.S."/>
            <person name="Martin F."/>
        </authorList>
    </citation>
    <scope>NUCLEOTIDE SEQUENCE [LARGE SCALE GENOMIC DNA]</scope>
    <source>
        <strain evidence="8">FD-334 SS-4</strain>
    </source>
</reference>
<dbReference type="GO" id="GO:0006397">
    <property type="term" value="P:mRNA processing"/>
    <property type="evidence" value="ECO:0007669"/>
    <property type="project" value="UniProtKB-KW"/>
</dbReference>
<keyword evidence="8" id="KW-1185">Reference proteome</keyword>
<feature type="domain" description="Symplekin/Pta1 N-terminal" evidence="5">
    <location>
        <begin position="104"/>
        <end position="319"/>
    </location>
</feature>
<dbReference type="PANTHER" id="PTHR15245:SF20">
    <property type="entry name" value="SYMPLEKIN"/>
    <property type="match status" value="1"/>
</dbReference>
<feature type="region of interest" description="Disordered" evidence="4">
    <location>
        <begin position="401"/>
        <end position="436"/>
    </location>
</feature>
<feature type="compositionally biased region" description="Low complexity" evidence="4">
    <location>
        <begin position="407"/>
        <end position="417"/>
    </location>
</feature>